<dbReference type="CDD" id="cd17354">
    <property type="entry name" value="MFS_Mch1p_like"/>
    <property type="match status" value="1"/>
</dbReference>
<dbReference type="OMA" id="WGLICTG"/>
<evidence type="ECO:0000256" key="1">
    <source>
        <dbReference type="ARBA" id="ARBA00004141"/>
    </source>
</evidence>
<accession>A0A8T2T7R2</accession>
<evidence type="ECO:0008006" key="11">
    <source>
        <dbReference type="Google" id="ProtNLM"/>
    </source>
</evidence>
<keyword evidence="2 6" id="KW-0812">Transmembrane</keyword>
<comment type="subcellular location">
    <subcellularLocation>
        <location evidence="1">Membrane</location>
        <topology evidence="1">Multi-pass membrane protein</topology>
    </subcellularLocation>
</comment>
<dbReference type="Pfam" id="PF23262">
    <property type="entry name" value="NFD4_C"/>
    <property type="match status" value="1"/>
</dbReference>
<feature type="transmembrane region" description="Helical" evidence="6">
    <location>
        <begin position="187"/>
        <end position="210"/>
    </location>
</feature>
<evidence type="ECO:0000256" key="6">
    <source>
        <dbReference type="SAM" id="Phobius"/>
    </source>
</evidence>
<organism evidence="9 10">
    <name type="scientific">Ceratopteris richardii</name>
    <name type="common">Triangle waterfern</name>
    <dbReference type="NCBI Taxonomy" id="49495"/>
    <lineage>
        <taxon>Eukaryota</taxon>
        <taxon>Viridiplantae</taxon>
        <taxon>Streptophyta</taxon>
        <taxon>Embryophyta</taxon>
        <taxon>Tracheophyta</taxon>
        <taxon>Polypodiopsida</taxon>
        <taxon>Polypodiidae</taxon>
        <taxon>Polypodiales</taxon>
        <taxon>Pteridineae</taxon>
        <taxon>Pteridaceae</taxon>
        <taxon>Parkerioideae</taxon>
        <taxon>Ceratopteris</taxon>
    </lineage>
</organism>
<proteinExistence type="predicted"/>
<feature type="transmembrane region" description="Helical" evidence="6">
    <location>
        <begin position="517"/>
        <end position="540"/>
    </location>
</feature>
<keyword evidence="10" id="KW-1185">Reference proteome</keyword>
<comment type="caution">
    <text evidence="9">The sequence shown here is derived from an EMBL/GenBank/DDBJ whole genome shotgun (WGS) entry which is preliminary data.</text>
</comment>
<evidence type="ECO:0000256" key="3">
    <source>
        <dbReference type="ARBA" id="ARBA00022989"/>
    </source>
</evidence>
<feature type="domain" description="Nodulin-like" evidence="7">
    <location>
        <begin position="27"/>
        <end position="270"/>
    </location>
</feature>
<evidence type="ECO:0000313" key="10">
    <source>
        <dbReference type="Proteomes" id="UP000825935"/>
    </source>
</evidence>
<evidence type="ECO:0000259" key="7">
    <source>
        <dbReference type="Pfam" id="PF06813"/>
    </source>
</evidence>
<dbReference type="Gene3D" id="1.20.1250.20">
    <property type="entry name" value="MFS general substrate transporter like domains"/>
    <property type="match status" value="1"/>
</dbReference>
<feature type="transmembrane region" description="Helical" evidence="6">
    <location>
        <begin position="492"/>
        <end position="511"/>
    </location>
</feature>
<evidence type="ECO:0000259" key="8">
    <source>
        <dbReference type="Pfam" id="PF23262"/>
    </source>
</evidence>
<sequence>MQTMEKQLDGLSPPHKGFHLMRILRGRWIMATVSFYILFCSGATYIFGIYSGAIKTALQYNQQTIDTMSFFKDLGANVGIVSGLLNEILPSWFILVVGAGMNLFGYLMIWLAVTHRIRRPPLWQMNLFICVGANSQTFANTGVLVTFVKNFPQGRGEVLGIIKGCVGLSGAIFTQIYYAIYGEDSRGVILLIAWMPSVVTLLFMYFIRPIVPAYDAREKKNFYHFLYLAIFLAFFLMVAILMENEFHITSAGYKAFGAVTVLLVILNIVIGVPAENFFLAQVERRLTLANDQSKKLTRPNSVNGVLSKENGIINHEACCRPPQSNGNLNIPHSESGSGQALPSDSASDQSGGKLNFMDSYSKHSMELQNGGCDSVSPSKQAPVRRISSFAKCRLIRRLQMFYKTWPKRGDDFTIPQAVLSMDMWILFVSITCGVGATLTAIDNMGQIGESLGYSKVSINTCVSLISIWNFFGRVIAGFLSEILLRRFRFPRTLMLTIVLALACVGHLLIAFPAPGTLYIASIMVGLCFGAQWPLLFAIISELFGLKYYATLYNVGGIASPLGAYLLNVRVAGHLYDREALRQHMAVSLGVFGGTAAPPRSISGELKCMGHECFRLTFLIMTIVSFFASLVSCILVLRTRKFYSQDIYGKFNMRPIEVDDEQKGVPSATTEVLRASAPTP</sequence>
<dbReference type="AlphaFoldDB" id="A0A8T2T7R2"/>
<keyword evidence="4 6" id="KW-0472">Membrane</keyword>
<reference evidence="9" key="1">
    <citation type="submission" date="2021-08" db="EMBL/GenBank/DDBJ databases">
        <title>WGS assembly of Ceratopteris richardii.</title>
        <authorList>
            <person name="Marchant D.B."/>
            <person name="Chen G."/>
            <person name="Jenkins J."/>
            <person name="Shu S."/>
            <person name="Leebens-Mack J."/>
            <person name="Grimwood J."/>
            <person name="Schmutz J."/>
            <person name="Soltis P."/>
            <person name="Soltis D."/>
            <person name="Chen Z.-H."/>
        </authorList>
    </citation>
    <scope>NUCLEOTIDE SEQUENCE</scope>
    <source>
        <strain evidence="9">Whitten #5841</strain>
        <tissue evidence="9">Leaf</tissue>
    </source>
</reference>
<dbReference type="InterPro" id="IPR010658">
    <property type="entry name" value="Nodulin-like"/>
</dbReference>
<feature type="transmembrane region" description="Helical" evidence="6">
    <location>
        <begin position="222"/>
        <end position="241"/>
    </location>
</feature>
<dbReference type="Pfam" id="PF06813">
    <property type="entry name" value="Nodulin-like"/>
    <property type="match status" value="1"/>
</dbReference>
<dbReference type="SUPFAM" id="SSF103473">
    <property type="entry name" value="MFS general substrate transporter"/>
    <property type="match status" value="2"/>
</dbReference>
<name>A0A8T2T7R2_CERRI</name>
<feature type="transmembrane region" description="Helical" evidence="6">
    <location>
        <begin position="615"/>
        <end position="636"/>
    </location>
</feature>
<feature type="transmembrane region" description="Helical" evidence="6">
    <location>
        <begin position="253"/>
        <end position="274"/>
    </location>
</feature>
<evidence type="ECO:0000256" key="2">
    <source>
        <dbReference type="ARBA" id="ARBA00022692"/>
    </source>
</evidence>
<dbReference type="GO" id="GO:0016020">
    <property type="term" value="C:membrane"/>
    <property type="evidence" value="ECO:0007669"/>
    <property type="project" value="UniProtKB-SubCell"/>
</dbReference>
<feature type="transmembrane region" description="Helical" evidence="6">
    <location>
        <begin position="158"/>
        <end position="181"/>
    </location>
</feature>
<evidence type="ECO:0000313" key="9">
    <source>
        <dbReference type="EMBL" id="KAH7405227.1"/>
    </source>
</evidence>
<dbReference type="EMBL" id="CM035420">
    <property type="protein sequence ID" value="KAH7405227.1"/>
    <property type="molecule type" value="Genomic_DNA"/>
</dbReference>
<feature type="transmembrane region" description="Helical" evidence="6">
    <location>
        <begin position="547"/>
        <end position="566"/>
    </location>
</feature>
<dbReference type="InterPro" id="IPR036259">
    <property type="entry name" value="MFS_trans_sf"/>
</dbReference>
<feature type="domain" description="NFD4 C-terminal" evidence="8">
    <location>
        <begin position="421"/>
        <end position="579"/>
    </location>
</feature>
<dbReference type="PANTHER" id="PTHR21576">
    <property type="entry name" value="UNCHARACTERIZED NODULIN-LIKE PROTEIN"/>
    <property type="match status" value="1"/>
</dbReference>
<protein>
    <recommendedName>
        <fullName evidence="11">Nodulin-like domain-containing protein</fullName>
    </recommendedName>
</protein>
<feature type="region of interest" description="Disordered" evidence="5">
    <location>
        <begin position="324"/>
        <end position="352"/>
    </location>
</feature>
<dbReference type="OrthoDB" id="410267at2759"/>
<feature type="transmembrane region" description="Helical" evidence="6">
    <location>
        <begin position="453"/>
        <end position="471"/>
    </location>
</feature>
<dbReference type="Proteomes" id="UP000825935">
    <property type="component" value="Chromosome 15"/>
</dbReference>
<feature type="transmembrane region" description="Helical" evidence="6">
    <location>
        <begin position="423"/>
        <end position="441"/>
    </location>
</feature>
<evidence type="ECO:0000256" key="5">
    <source>
        <dbReference type="SAM" id="MobiDB-lite"/>
    </source>
</evidence>
<feature type="transmembrane region" description="Helical" evidence="6">
    <location>
        <begin position="92"/>
        <end position="113"/>
    </location>
</feature>
<dbReference type="PANTHER" id="PTHR21576:SF84">
    <property type="entry name" value="FAMILY PROTEIN, PUTATIVE, EXPRESSED-RELATED"/>
    <property type="match status" value="1"/>
</dbReference>
<evidence type="ECO:0000256" key="4">
    <source>
        <dbReference type="ARBA" id="ARBA00023136"/>
    </source>
</evidence>
<keyword evidence="3 6" id="KW-1133">Transmembrane helix</keyword>
<dbReference type="InterPro" id="IPR056555">
    <property type="entry name" value="NFD4_C"/>
</dbReference>
<feature type="transmembrane region" description="Helical" evidence="6">
    <location>
        <begin position="28"/>
        <end position="50"/>
    </location>
</feature>
<gene>
    <name evidence="9" type="ORF">KP509_15G061700</name>
</gene>